<feature type="region of interest" description="Disordered" evidence="1">
    <location>
        <begin position="84"/>
        <end position="177"/>
    </location>
</feature>
<keyword evidence="3" id="KW-1185">Reference proteome</keyword>
<dbReference type="Proteomes" id="UP000578077">
    <property type="component" value="Unassembled WGS sequence"/>
</dbReference>
<accession>A0A841E5I3</accession>
<evidence type="ECO:0008006" key="4">
    <source>
        <dbReference type="Google" id="ProtNLM"/>
    </source>
</evidence>
<feature type="region of interest" description="Disordered" evidence="1">
    <location>
        <begin position="263"/>
        <end position="302"/>
    </location>
</feature>
<evidence type="ECO:0000256" key="1">
    <source>
        <dbReference type="SAM" id="MobiDB-lite"/>
    </source>
</evidence>
<organism evidence="2 3">
    <name type="scientific">Streptomonospora salina</name>
    <dbReference type="NCBI Taxonomy" id="104205"/>
    <lineage>
        <taxon>Bacteria</taxon>
        <taxon>Bacillati</taxon>
        <taxon>Actinomycetota</taxon>
        <taxon>Actinomycetes</taxon>
        <taxon>Streptosporangiales</taxon>
        <taxon>Nocardiopsidaceae</taxon>
        <taxon>Streptomonospora</taxon>
    </lineage>
</organism>
<comment type="caution">
    <text evidence="2">The sequence shown here is derived from an EMBL/GenBank/DDBJ whole genome shotgun (WGS) entry which is preliminary data.</text>
</comment>
<gene>
    <name evidence="2" type="ORF">HNR25_000300</name>
</gene>
<reference evidence="2 3" key="1">
    <citation type="submission" date="2020-08" db="EMBL/GenBank/DDBJ databases">
        <title>Sequencing the genomes of 1000 actinobacteria strains.</title>
        <authorList>
            <person name="Klenk H.-P."/>
        </authorList>
    </citation>
    <scope>NUCLEOTIDE SEQUENCE [LARGE SCALE GENOMIC DNA]</scope>
    <source>
        <strain evidence="2 3">DSM 44593</strain>
    </source>
</reference>
<evidence type="ECO:0000313" key="3">
    <source>
        <dbReference type="Proteomes" id="UP000578077"/>
    </source>
</evidence>
<feature type="compositionally biased region" description="Basic residues" evidence="1">
    <location>
        <begin position="163"/>
        <end position="173"/>
    </location>
</feature>
<dbReference type="AlphaFoldDB" id="A0A841E5I3"/>
<sequence length="302" mass="33050">MLRRCTWRRGSRGSKRGPFLVMAVRPAGVAARSAALERTGGRTGWDGLLPAETLIAEWPPHEPEPTGYWLSNLSAHTPLRHLAAHRRPAAHRRRLRPAGRRSDVRAADGRFAAAPQPGPAAHAPGPGAGRHGLLLGGHPVPPAPARHHRDDRPARRPAPTPQKQRRGGRRSYRGRTTVERAINLVKQNRAVATRYDTRAAVYDGTIQLAAIRIRLRDLTRSTNTPYAPSPGQTRAHPPRAGRLLQPAVHGRRPPIRIGPIPAITQEDPHPHDPLTVYTAVGGLPHAETGQAPQRYSPHPTDR</sequence>
<feature type="compositionally biased region" description="Low complexity" evidence="1">
    <location>
        <begin position="112"/>
        <end position="138"/>
    </location>
</feature>
<dbReference type="EMBL" id="JACHLY010000001">
    <property type="protein sequence ID" value="MBB5996549.1"/>
    <property type="molecule type" value="Genomic_DNA"/>
</dbReference>
<proteinExistence type="predicted"/>
<protein>
    <recommendedName>
        <fullName evidence="4">Transposase DDE domain-containing protein</fullName>
    </recommendedName>
</protein>
<feature type="compositionally biased region" description="Basic residues" evidence="1">
    <location>
        <begin position="84"/>
        <end position="99"/>
    </location>
</feature>
<name>A0A841E5I3_9ACTN</name>
<evidence type="ECO:0000313" key="2">
    <source>
        <dbReference type="EMBL" id="MBB5996549.1"/>
    </source>
</evidence>